<evidence type="ECO:0000259" key="10">
    <source>
        <dbReference type="Pfam" id="PF03950"/>
    </source>
</evidence>
<feature type="binding site" evidence="7">
    <location>
        <begin position="280"/>
        <end position="282"/>
    </location>
    <ligand>
        <name>ATP</name>
        <dbReference type="ChEBI" id="CHEBI:30616"/>
    </ligand>
</feature>
<dbReference type="GO" id="GO:0005829">
    <property type="term" value="C:cytosol"/>
    <property type="evidence" value="ECO:0007669"/>
    <property type="project" value="TreeGrafter"/>
</dbReference>
<feature type="binding site" evidence="7">
    <location>
        <position position="79"/>
    </location>
    <ligand>
        <name>L-glutamine</name>
        <dbReference type="ChEBI" id="CHEBI:58359"/>
    </ligand>
</feature>
<comment type="subcellular location">
    <subcellularLocation>
        <location evidence="7">Cytoplasm</location>
    </subcellularLocation>
</comment>
<evidence type="ECO:0000256" key="8">
    <source>
        <dbReference type="RuleBase" id="RU363037"/>
    </source>
</evidence>
<organism evidence="12 13">
    <name type="scientific">Yeguia hominis</name>
    <dbReference type="NCBI Taxonomy" id="2763662"/>
    <lineage>
        <taxon>Bacteria</taxon>
        <taxon>Bacillati</taxon>
        <taxon>Bacillota</taxon>
        <taxon>Clostridia</taxon>
        <taxon>Eubacteriales</taxon>
        <taxon>Yeguiaceae</taxon>
        <taxon>Yeguia</taxon>
    </lineage>
</organism>
<dbReference type="GO" id="GO:0004819">
    <property type="term" value="F:glutamine-tRNA ligase activity"/>
    <property type="evidence" value="ECO:0007669"/>
    <property type="project" value="UniProtKB-UniRule"/>
</dbReference>
<dbReference type="InterPro" id="IPR014729">
    <property type="entry name" value="Rossmann-like_a/b/a_fold"/>
</dbReference>
<dbReference type="FunFam" id="2.40.240.10:FF:000001">
    <property type="entry name" value="Glutamine--tRNA ligase"/>
    <property type="match status" value="1"/>
</dbReference>
<dbReference type="NCBIfam" id="NF011291">
    <property type="entry name" value="PRK14703.1"/>
    <property type="match status" value="1"/>
</dbReference>
<dbReference type="SUPFAM" id="SSF52374">
    <property type="entry name" value="Nucleotidylyl transferase"/>
    <property type="match status" value="1"/>
</dbReference>
<accession>A0A926D773</accession>
<dbReference type="HAMAP" id="MF_00126">
    <property type="entry name" value="Gln_tRNA_synth"/>
    <property type="match status" value="1"/>
</dbReference>
<dbReference type="InterPro" id="IPR004514">
    <property type="entry name" value="Gln-tRNA-synth"/>
</dbReference>
<comment type="similarity">
    <text evidence="7 8">Belongs to the class-I aminoacyl-tRNA synthetase family.</text>
</comment>
<feature type="binding site" evidence="7">
    <location>
        <begin position="47"/>
        <end position="49"/>
    </location>
    <ligand>
        <name>ATP</name>
        <dbReference type="ChEBI" id="CHEBI:30616"/>
    </ligand>
</feature>
<dbReference type="InterPro" id="IPR020056">
    <property type="entry name" value="Rbsml_bL25/Gln-tRNA_synth_N"/>
</dbReference>
<dbReference type="Pfam" id="PF03950">
    <property type="entry name" value="tRNA-synt_1c_C"/>
    <property type="match status" value="1"/>
</dbReference>
<keyword evidence="6 7" id="KW-0030">Aminoacyl-tRNA synthetase</keyword>
<dbReference type="PANTHER" id="PTHR43097">
    <property type="entry name" value="GLUTAMINE-TRNA LIGASE"/>
    <property type="match status" value="1"/>
</dbReference>
<dbReference type="EC" id="6.1.1.18" evidence="7"/>
<dbReference type="Proteomes" id="UP000651482">
    <property type="component" value="Unassembled WGS sequence"/>
</dbReference>
<feature type="domain" description="Glutamyl/glutaminyl-tRNA synthetase class Ib catalytic" evidence="9">
    <location>
        <begin position="40"/>
        <end position="348"/>
    </location>
</feature>
<reference evidence="12" key="1">
    <citation type="submission" date="2020-08" db="EMBL/GenBank/DDBJ databases">
        <title>Genome public.</title>
        <authorList>
            <person name="Liu C."/>
            <person name="Sun Q."/>
        </authorList>
    </citation>
    <scope>NUCLEOTIDE SEQUENCE</scope>
    <source>
        <strain evidence="12">NSJ-40</strain>
    </source>
</reference>
<comment type="subunit">
    <text evidence="7">Monomer.</text>
</comment>
<evidence type="ECO:0000259" key="9">
    <source>
        <dbReference type="Pfam" id="PF00749"/>
    </source>
</evidence>
<evidence type="ECO:0000256" key="1">
    <source>
        <dbReference type="ARBA" id="ARBA00022490"/>
    </source>
</evidence>
<evidence type="ECO:0000256" key="2">
    <source>
        <dbReference type="ARBA" id="ARBA00022598"/>
    </source>
</evidence>
<dbReference type="Pfam" id="PF20974">
    <property type="entry name" value="tRNA-synt_1c_C2"/>
    <property type="match status" value="1"/>
</dbReference>
<dbReference type="Pfam" id="PF00749">
    <property type="entry name" value="tRNA-synt_1c"/>
    <property type="match status" value="1"/>
</dbReference>
<keyword evidence="5 7" id="KW-0648">Protein biosynthesis</keyword>
<feature type="short sequence motif" description="'KMSKS' region" evidence="7">
    <location>
        <begin position="279"/>
        <end position="283"/>
    </location>
</feature>
<keyword evidence="2 7" id="KW-0436">Ligase</keyword>
<comment type="caution">
    <text evidence="7">Lacks conserved residue(s) required for the propagation of feature annotation.</text>
</comment>
<dbReference type="FunFam" id="1.10.1160.10:FF:000001">
    <property type="entry name" value="Glutamine--tRNA ligase"/>
    <property type="match status" value="1"/>
</dbReference>
<evidence type="ECO:0000256" key="6">
    <source>
        <dbReference type="ARBA" id="ARBA00023146"/>
    </source>
</evidence>
<keyword evidence="4 7" id="KW-0067">ATP-binding</keyword>
<dbReference type="PRINTS" id="PR00987">
    <property type="entry name" value="TRNASYNTHGLU"/>
</dbReference>
<dbReference type="InterPro" id="IPR050132">
    <property type="entry name" value="Gln/Glu-tRNA_Ligase"/>
</dbReference>
<feature type="short sequence motif" description="'HIGH' region" evidence="7">
    <location>
        <begin position="46"/>
        <end position="56"/>
    </location>
</feature>
<dbReference type="InterPro" id="IPR022861">
    <property type="entry name" value="Gln_tRNA_ligase_bac"/>
</dbReference>
<dbReference type="NCBIfam" id="TIGR00440">
    <property type="entry name" value="glnS"/>
    <property type="match status" value="1"/>
</dbReference>
<dbReference type="RefSeq" id="WP_249317906.1">
    <property type="nucleotide sequence ID" value="NZ_JACRSN010000002.1"/>
</dbReference>
<dbReference type="InterPro" id="IPR011035">
    <property type="entry name" value="Ribosomal_bL25/Gln-tRNA_synth"/>
</dbReference>
<dbReference type="FunFam" id="3.40.50.620:FF:000037">
    <property type="entry name" value="Glutamine--tRNA ligase cytoplasmic"/>
    <property type="match status" value="1"/>
</dbReference>
<evidence type="ECO:0000256" key="4">
    <source>
        <dbReference type="ARBA" id="ARBA00022840"/>
    </source>
</evidence>
<dbReference type="InterPro" id="IPR020059">
    <property type="entry name" value="Glu/Gln-tRNA-synth_Ib_codon-bd"/>
</dbReference>
<dbReference type="InterPro" id="IPR049437">
    <property type="entry name" value="tRNA-synt_1c_C2"/>
</dbReference>
<feature type="binding site" evidence="7">
    <location>
        <begin position="272"/>
        <end position="273"/>
    </location>
    <ligand>
        <name>ATP</name>
        <dbReference type="ChEBI" id="CHEBI:30616"/>
    </ligand>
</feature>
<dbReference type="Gene3D" id="3.40.50.620">
    <property type="entry name" value="HUPs"/>
    <property type="match status" value="1"/>
</dbReference>
<feature type="binding site" evidence="7">
    <location>
        <position position="223"/>
    </location>
    <ligand>
        <name>L-glutamine</name>
        <dbReference type="ChEBI" id="CHEBI:58359"/>
    </ligand>
</feature>
<feature type="domain" description="tRNA synthetases class I (E and Q) anti-codon binding" evidence="11">
    <location>
        <begin position="468"/>
        <end position="540"/>
    </location>
</feature>
<dbReference type="AlphaFoldDB" id="A0A926D773"/>
<name>A0A926D773_9FIRM</name>
<comment type="caution">
    <text evidence="12">The sequence shown here is derived from an EMBL/GenBank/DDBJ whole genome shotgun (WGS) entry which is preliminary data.</text>
</comment>
<keyword evidence="13" id="KW-1185">Reference proteome</keyword>
<evidence type="ECO:0000313" key="13">
    <source>
        <dbReference type="Proteomes" id="UP000651482"/>
    </source>
</evidence>
<proteinExistence type="inferred from homology"/>
<dbReference type="EMBL" id="JACRSN010000002">
    <property type="protein sequence ID" value="MBC8532687.1"/>
    <property type="molecule type" value="Genomic_DNA"/>
</dbReference>
<evidence type="ECO:0000256" key="5">
    <source>
        <dbReference type="ARBA" id="ARBA00022917"/>
    </source>
</evidence>
<feature type="domain" description="Glutamyl/glutaminyl-tRNA synthetase class Ib anti-codon binding" evidence="10">
    <location>
        <begin position="351"/>
        <end position="451"/>
    </location>
</feature>
<dbReference type="GO" id="GO:0006424">
    <property type="term" value="P:glutamyl-tRNA aminoacylation"/>
    <property type="evidence" value="ECO:0007669"/>
    <property type="project" value="UniProtKB-UniRule"/>
</dbReference>
<evidence type="ECO:0000313" key="12">
    <source>
        <dbReference type="EMBL" id="MBC8532687.1"/>
    </source>
</evidence>
<sequence>MADELKNGTPCETEGEALNFIEEFVREDLAPGGRFAGKTVHTRFPPEPNGYLHIGHCKAICIDFGTAERFDGMCNLRMDDTNPTKEDVEYVDAIKEDIRWLGYTWDDRFFYASDYFDQTYAFAVELIKKGLAYVCELKPEQMREYRGDINTPAKSPYRDRPIEESLDLFERMKNGEFEDGAMTLRAKIDLASGNFNMRDPVIYRIVHHHHHHVGDKWCIYPMYDFAHPIQDALEGITHSLCSLEFEAHRPLYNWVVEHISCENKPRQIEFARLGINNTVMSKRRLRALVENGKVSGWDDPRMPTLCGLRRRGYTPASIRNFIDRIGVSKVNSTVEYSFLEHCLREDLNQNASRVMAVMHPLKLIITNYPEGKTETFEVENNPNDASAGTRTVTFSREMWIESEDFVETPFKGYFRLFPGNEVRLKTAYIVKCTGCKKDADGNVTEVYAEYDPESRGGNAADGRKIKATIHWVNAQDCLDAEIRLYGNLFTVAEPESDAFMEYLNPDSLEVLSGCRLEKSLETAKPGESFQFMRQGYFCVDNRDSTPGHLVFNRSVSLKDGFKAKK</sequence>
<evidence type="ECO:0000256" key="3">
    <source>
        <dbReference type="ARBA" id="ARBA00022741"/>
    </source>
</evidence>
<dbReference type="FunFam" id="3.90.800.10:FF:000001">
    <property type="entry name" value="Glutamine--tRNA ligase"/>
    <property type="match status" value="1"/>
</dbReference>
<protein>
    <recommendedName>
        <fullName evidence="7">Glutamine--tRNA ligase</fullName>
        <ecNumber evidence="7">6.1.1.18</ecNumber>
    </recommendedName>
    <alternativeName>
        <fullName evidence="7">Glutaminyl-tRNA synthetase</fullName>
        <shortName evidence="7">GlnRS</shortName>
    </alternativeName>
</protein>
<dbReference type="PANTHER" id="PTHR43097:SF5">
    <property type="entry name" value="GLUTAMATE--TRNA LIGASE"/>
    <property type="match status" value="1"/>
</dbReference>
<dbReference type="InterPro" id="IPR000924">
    <property type="entry name" value="Glu/Gln-tRNA-synth"/>
</dbReference>
<dbReference type="Gene3D" id="2.40.240.10">
    <property type="entry name" value="Ribosomal Protein L25, Chain P"/>
    <property type="match status" value="2"/>
</dbReference>
<evidence type="ECO:0000259" key="11">
    <source>
        <dbReference type="Pfam" id="PF20974"/>
    </source>
</evidence>
<gene>
    <name evidence="7" type="primary">glnS</name>
    <name evidence="12" type="ORF">IAG03_01455</name>
</gene>
<comment type="catalytic activity">
    <reaction evidence="7">
        <text>tRNA(Gln) + L-glutamine + ATP = L-glutaminyl-tRNA(Gln) + AMP + diphosphate</text>
        <dbReference type="Rhea" id="RHEA:20121"/>
        <dbReference type="Rhea" id="RHEA-COMP:9662"/>
        <dbReference type="Rhea" id="RHEA-COMP:9681"/>
        <dbReference type="ChEBI" id="CHEBI:30616"/>
        <dbReference type="ChEBI" id="CHEBI:33019"/>
        <dbReference type="ChEBI" id="CHEBI:58359"/>
        <dbReference type="ChEBI" id="CHEBI:78442"/>
        <dbReference type="ChEBI" id="CHEBI:78521"/>
        <dbReference type="ChEBI" id="CHEBI:456215"/>
        <dbReference type="EC" id="6.1.1.18"/>
    </reaction>
</comment>
<dbReference type="SUPFAM" id="SSF50715">
    <property type="entry name" value="Ribosomal protein L25-like"/>
    <property type="match status" value="1"/>
</dbReference>
<evidence type="ECO:0000256" key="7">
    <source>
        <dbReference type="HAMAP-Rule" id="MF_00126"/>
    </source>
</evidence>
<keyword evidence="3 7" id="KW-0547">Nucleotide-binding</keyword>
<dbReference type="InterPro" id="IPR020058">
    <property type="entry name" value="Glu/Gln-tRNA-synth_Ib_cat-dom"/>
</dbReference>
<dbReference type="GO" id="GO:0005524">
    <property type="term" value="F:ATP binding"/>
    <property type="evidence" value="ECO:0007669"/>
    <property type="project" value="UniProtKB-UniRule"/>
</dbReference>
<keyword evidence="1 7" id="KW-0963">Cytoplasm</keyword>
<dbReference type="GO" id="GO:0006425">
    <property type="term" value="P:glutaminyl-tRNA aminoacylation"/>
    <property type="evidence" value="ECO:0007669"/>
    <property type="project" value="UniProtKB-UniRule"/>
</dbReference>